<dbReference type="RefSeq" id="WP_123647361.1">
    <property type="nucleotide sequence ID" value="NZ_RCTY01000024.1"/>
</dbReference>
<dbReference type="PROSITE" id="PS51186">
    <property type="entry name" value="GNAT"/>
    <property type="match status" value="1"/>
</dbReference>
<proteinExistence type="predicted"/>
<dbReference type="EMBL" id="RCTY01000024">
    <property type="protein sequence ID" value="ROU07099.1"/>
    <property type="molecule type" value="Genomic_DNA"/>
</dbReference>
<keyword evidence="2" id="KW-0808">Transferase</keyword>
<reference evidence="2 3" key="1">
    <citation type="submission" date="2018-10" db="EMBL/GenBank/DDBJ databases">
        <title>The genome of Lysobacter enzymogenes OH11.</title>
        <authorList>
            <person name="Liu F."/>
            <person name="Zhao Y."/>
            <person name="Qian G."/>
            <person name="Chen Y."/>
            <person name="Xu H."/>
        </authorList>
    </citation>
    <scope>NUCLEOTIDE SEQUENCE [LARGE SCALE GENOMIC DNA]</scope>
    <source>
        <strain evidence="2 3">OH11</strain>
    </source>
</reference>
<name>A0A3N2RI85_LYSEN</name>
<organism evidence="2 3">
    <name type="scientific">Lysobacter enzymogenes</name>
    <dbReference type="NCBI Taxonomy" id="69"/>
    <lineage>
        <taxon>Bacteria</taxon>
        <taxon>Pseudomonadati</taxon>
        <taxon>Pseudomonadota</taxon>
        <taxon>Gammaproteobacteria</taxon>
        <taxon>Lysobacterales</taxon>
        <taxon>Lysobacteraceae</taxon>
        <taxon>Lysobacter</taxon>
    </lineage>
</organism>
<accession>A0A3N2RI85</accession>
<dbReference type="InterPro" id="IPR016181">
    <property type="entry name" value="Acyl_CoA_acyltransferase"/>
</dbReference>
<dbReference type="Pfam" id="PF00583">
    <property type="entry name" value="Acetyltransf_1"/>
    <property type="match status" value="1"/>
</dbReference>
<comment type="caution">
    <text evidence="2">The sequence shown here is derived from an EMBL/GenBank/DDBJ whole genome shotgun (WGS) entry which is preliminary data.</text>
</comment>
<evidence type="ECO:0000313" key="2">
    <source>
        <dbReference type="EMBL" id="ROU07099.1"/>
    </source>
</evidence>
<evidence type="ECO:0000259" key="1">
    <source>
        <dbReference type="PROSITE" id="PS51186"/>
    </source>
</evidence>
<dbReference type="AlphaFoldDB" id="A0A3N2RI85"/>
<gene>
    <name evidence="2" type="ORF">D9T17_10465</name>
</gene>
<dbReference type="Proteomes" id="UP000275910">
    <property type="component" value="Unassembled WGS sequence"/>
</dbReference>
<dbReference type="GO" id="GO:0016747">
    <property type="term" value="F:acyltransferase activity, transferring groups other than amino-acyl groups"/>
    <property type="evidence" value="ECO:0007669"/>
    <property type="project" value="InterPro"/>
</dbReference>
<sequence length="169" mass="17807">MRIEEETPAQRALTHALNRAAFGRADEADLVDRLHADGLVRLSLVAVEDDEVVGHILFTGLPTRVDGREVDAVALAPMAVHPHWQGAGVGSALVREGLARLAREGCEAAIVLGHPGYYPRFGFSAALAARLASPFAGEAFMALELAEGGLRGEAGEVRYPAAFGIDAAQ</sequence>
<dbReference type="Gene3D" id="3.40.630.30">
    <property type="match status" value="1"/>
</dbReference>
<dbReference type="InterPro" id="IPR000182">
    <property type="entry name" value="GNAT_dom"/>
</dbReference>
<dbReference type="CDD" id="cd04301">
    <property type="entry name" value="NAT_SF"/>
    <property type="match status" value="1"/>
</dbReference>
<evidence type="ECO:0000313" key="3">
    <source>
        <dbReference type="Proteomes" id="UP000275910"/>
    </source>
</evidence>
<dbReference type="SUPFAM" id="SSF55729">
    <property type="entry name" value="Acyl-CoA N-acyltransferases (Nat)"/>
    <property type="match status" value="1"/>
</dbReference>
<feature type="domain" description="N-acetyltransferase" evidence="1">
    <location>
        <begin position="1"/>
        <end position="146"/>
    </location>
</feature>
<protein>
    <submittedName>
        <fullName evidence="2">N-acetyltransferase</fullName>
    </submittedName>
</protein>